<dbReference type="InterPro" id="IPR049083">
    <property type="entry name" value="TACO1_YebC_N"/>
</dbReference>
<dbReference type="InterPro" id="IPR026564">
    <property type="entry name" value="Transcrip_reg_TACO1-like_dom3"/>
</dbReference>
<dbReference type="Proteomes" id="UP000238322">
    <property type="component" value="Unassembled WGS sequence"/>
</dbReference>
<dbReference type="AlphaFoldDB" id="A0A2S8G8J1"/>
<dbReference type="InterPro" id="IPR017856">
    <property type="entry name" value="Integrase-like_N"/>
</dbReference>
<accession>A0A2S8G8J1</accession>
<dbReference type="PANTHER" id="PTHR12532">
    <property type="entry name" value="TRANSLATIONAL ACTIVATOR OF CYTOCHROME C OXIDASE 1"/>
    <property type="match status" value="1"/>
</dbReference>
<evidence type="ECO:0000313" key="8">
    <source>
        <dbReference type="Proteomes" id="UP000238322"/>
    </source>
</evidence>
<dbReference type="NCBIfam" id="TIGR01033">
    <property type="entry name" value="YebC/PmpR family DNA-binding transcriptional regulator"/>
    <property type="match status" value="1"/>
</dbReference>
<keyword evidence="4 7" id="KW-0238">DNA-binding</keyword>
<dbReference type="RefSeq" id="WP_105327827.1">
    <property type="nucleotide sequence ID" value="NZ_PUHY01000001.1"/>
</dbReference>
<dbReference type="InterPro" id="IPR029072">
    <property type="entry name" value="YebC-like"/>
</dbReference>
<dbReference type="NCBIfam" id="NF009044">
    <property type="entry name" value="PRK12378.1"/>
    <property type="match status" value="1"/>
</dbReference>
<proteinExistence type="inferred from homology"/>
<name>A0A2S8G8J1_9BACT</name>
<dbReference type="GO" id="GO:0006355">
    <property type="term" value="P:regulation of DNA-templated transcription"/>
    <property type="evidence" value="ECO:0007669"/>
    <property type="project" value="UniProtKB-UniRule"/>
</dbReference>
<evidence type="ECO:0000313" key="7">
    <source>
        <dbReference type="EMBL" id="PQO40591.1"/>
    </source>
</evidence>
<comment type="subcellular location">
    <subcellularLocation>
        <location evidence="4">Cytoplasm</location>
    </subcellularLocation>
</comment>
<dbReference type="Pfam" id="PF01709">
    <property type="entry name" value="Transcrip_reg"/>
    <property type="match status" value="1"/>
</dbReference>
<comment type="similarity">
    <text evidence="1 4">Belongs to the TACO1 family.</text>
</comment>
<evidence type="ECO:0000256" key="4">
    <source>
        <dbReference type="HAMAP-Rule" id="MF_00693"/>
    </source>
</evidence>
<dbReference type="HAMAP" id="MF_00693">
    <property type="entry name" value="Transcrip_reg_TACO1"/>
    <property type="match status" value="1"/>
</dbReference>
<dbReference type="SUPFAM" id="SSF75625">
    <property type="entry name" value="YebC-like"/>
    <property type="match status" value="1"/>
</dbReference>
<reference evidence="7 8" key="1">
    <citation type="submission" date="2018-02" db="EMBL/GenBank/DDBJ databases">
        <title>Comparative genomes isolates from brazilian mangrove.</title>
        <authorList>
            <person name="Araujo J.E."/>
            <person name="Taketani R.G."/>
            <person name="Silva M.C.P."/>
            <person name="Loureco M.V."/>
            <person name="Andreote F.D."/>
        </authorList>
    </citation>
    <scope>NUCLEOTIDE SEQUENCE [LARGE SCALE GENOMIC DNA]</scope>
    <source>
        <strain evidence="7 8">Hex-1 MGV</strain>
    </source>
</reference>
<feature type="domain" description="TACO1/YebC-like N-terminal" evidence="6">
    <location>
        <begin position="4"/>
        <end position="73"/>
    </location>
</feature>
<dbReference type="Gene3D" id="3.30.70.980">
    <property type="match status" value="2"/>
</dbReference>
<protein>
    <recommendedName>
        <fullName evidence="4">Probable transcriptional regulatory protein C5Y83_01295</fullName>
    </recommendedName>
</protein>
<evidence type="ECO:0000259" key="6">
    <source>
        <dbReference type="Pfam" id="PF20772"/>
    </source>
</evidence>
<dbReference type="PANTHER" id="PTHR12532:SF0">
    <property type="entry name" value="TRANSLATIONAL ACTIVATOR OF CYTOCHROME C OXIDASE 1"/>
    <property type="match status" value="1"/>
</dbReference>
<dbReference type="GO" id="GO:0003677">
    <property type="term" value="F:DNA binding"/>
    <property type="evidence" value="ECO:0007669"/>
    <property type="project" value="UniProtKB-UniRule"/>
</dbReference>
<evidence type="ECO:0000256" key="2">
    <source>
        <dbReference type="ARBA" id="ARBA00023015"/>
    </source>
</evidence>
<dbReference type="EMBL" id="PUHY01000001">
    <property type="protein sequence ID" value="PQO40591.1"/>
    <property type="molecule type" value="Genomic_DNA"/>
</dbReference>
<dbReference type="InterPro" id="IPR048300">
    <property type="entry name" value="TACO1_YebC-like_2nd/3rd_dom"/>
</dbReference>
<evidence type="ECO:0000259" key="5">
    <source>
        <dbReference type="Pfam" id="PF01709"/>
    </source>
</evidence>
<dbReference type="Pfam" id="PF20772">
    <property type="entry name" value="TACO1_YebC_N"/>
    <property type="match status" value="1"/>
</dbReference>
<keyword evidence="2 4" id="KW-0805">Transcription regulation</keyword>
<dbReference type="InterPro" id="IPR002876">
    <property type="entry name" value="Transcrip_reg_TACO1-like"/>
</dbReference>
<feature type="domain" description="TACO1/YebC-like second and third" evidence="5">
    <location>
        <begin position="79"/>
        <end position="238"/>
    </location>
</feature>
<organism evidence="7 8">
    <name type="scientific">Blastopirellula marina</name>
    <dbReference type="NCBI Taxonomy" id="124"/>
    <lineage>
        <taxon>Bacteria</taxon>
        <taxon>Pseudomonadati</taxon>
        <taxon>Planctomycetota</taxon>
        <taxon>Planctomycetia</taxon>
        <taxon>Pirellulales</taxon>
        <taxon>Pirellulaceae</taxon>
        <taxon>Blastopirellula</taxon>
    </lineage>
</organism>
<keyword evidence="3 4" id="KW-0804">Transcription</keyword>
<sequence length="244" mass="26839">MGRSFENRKHSIAKTAAQKSKLYSKYGKMLYVAAKNGVPDPESNPSLKSMIEKAKREQVPAHVIDKAIEKARGTGGEDYSESRYEGFGPGGTSVIVDCLTDNPNRTITDVRNCFNKSGAKLGMAGSVAHLFDHLAVFSFKQGDHDSDQILEAMLEADVNVDDVEDENGQLTVFAASGDFFKAKQALLELNPDTEFDVQEIAFVPQSNTELSGDDAGAFEKFLDMLHDCEDVQHVYHNAQLPEEE</sequence>
<gene>
    <name evidence="7" type="ORF">C5Y83_01295</name>
</gene>
<dbReference type="GO" id="GO:0005829">
    <property type="term" value="C:cytosol"/>
    <property type="evidence" value="ECO:0007669"/>
    <property type="project" value="TreeGrafter"/>
</dbReference>
<dbReference type="OrthoDB" id="9781053at2"/>
<comment type="caution">
    <text evidence="7">The sequence shown here is derived from an EMBL/GenBank/DDBJ whole genome shotgun (WGS) entry which is preliminary data.</text>
</comment>
<keyword evidence="4" id="KW-0963">Cytoplasm</keyword>
<dbReference type="Gene3D" id="1.10.10.200">
    <property type="match status" value="1"/>
</dbReference>
<evidence type="ECO:0000256" key="1">
    <source>
        <dbReference type="ARBA" id="ARBA00008724"/>
    </source>
</evidence>
<evidence type="ECO:0000256" key="3">
    <source>
        <dbReference type="ARBA" id="ARBA00023163"/>
    </source>
</evidence>